<name>A0A1W2TUH9_ROSNE</name>
<gene>
    <name evidence="1" type="ORF">SAMD00023353_7600170</name>
</gene>
<evidence type="ECO:0000313" key="1">
    <source>
        <dbReference type="EMBL" id="GAP92272.1"/>
    </source>
</evidence>
<dbReference type="OrthoDB" id="3700495at2759"/>
<evidence type="ECO:0000313" key="2">
    <source>
        <dbReference type="Proteomes" id="UP000054516"/>
    </source>
</evidence>
<keyword evidence="2" id="KW-1185">Reference proteome</keyword>
<dbReference type="OMA" id="CDYVEVN"/>
<dbReference type="AlphaFoldDB" id="A0A1W2TUH9"/>
<organism evidence="1">
    <name type="scientific">Rosellinia necatrix</name>
    <name type="common">White root-rot fungus</name>
    <dbReference type="NCBI Taxonomy" id="77044"/>
    <lineage>
        <taxon>Eukaryota</taxon>
        <taxon>Fungi</taxon>
        <taxon>Dikarya</taxon>
        <taxon>Ascomycota</taxon>
        <taxon>Pezizomycotina</taxon>
        <taxon>Sordariomycetes</taxon>
        <taxon>Xylariomycetidae</taxon>
        <taxon>Xylariales</taxon>
        <taxon>Xylariaceae</taxon>
        <taxon>Rosellinia</taxon>
    </lineage>
</organism>
<dbReference type="Proteomes" id="UP000054516">
    <property type="component" value="Unassembled WGS sequence"/>
</dbReference>
<accession>A0A1W2TUH9</accession>
<sequence length="72" mass="8772">MCDYTQVEYNCQHFRFVVLRWCPKYERTYKPCPPNVTHLEVRNNELCSDCRPQSLPPWEHMIRRNHGRTSCT</sequence>
<protein>
    <submittedName>
        <fullName evidence="1">Uncharacterized protein</fullName>
    </submittedName>
</protein>
<reference evidence="1" key="1">
    <citation type="submission" date="2016-03" db="EMBL/GenBank/DDBJ databases">
        <title>Draft genome sequence of Rosellinia necatrix.</title>
        <authorList>
            <person name="Kanematsu S."/>
        </authorList>
    </citation>
    <scope>NUCLEOTIDE SEQUENCE [LARGE SCALE GENOMIC DNA]</scope>
    <source>
        <strain evidence="1">W97</strain>
    </source>
</reference>
<proteinExistence type="predicted"/>
<dbReference type="EMBL" id="DF977521">
    <property type="protein sequence ID" value="GAP92272.1"/>
    <property type="molecule type" value="Genomic_DNA"/>
</dbReference>